<evidence type="ECO:0000256" key="10">
    <source>
        <dbReference type="ARBA" id="ARBA00038367"/>
    </source>
</evidence>
<keyword evidence="8 12" id="KW-0131">Cell cycle</keyword>
<keyword evidence="9 12" id="KW-0961">Cell wall biogenesis/degradation</keyword>
<feature type="binding site" evidence="12">
    <location>
        <begin position="22"/>
        <end position="23"/>
    </location>
    <ligand>
        <name>phosphoenolpyruvate</name>
        <dbReference type="ChEBI" id="CHEBI:58702"/>
    </ligand>
</feature>
<evidence type="ECO:0000256" key="3">
    <source>
        <dbReference type="ARBA" id="ARBA00022490"/>
    </source>
</evidence>
<comment type="subcellular location">
    <subcellularLocation>
        <location evidence="1 12">Cytoplasm</location>
    </subcellularLocation>
</comment>
<dbReference type="CDD" id="cd01555">
    <property type="entry name" value="UdpNAET"/>
    <property type="match status" value="1"/>
</dbReference>
<keyword evidence="7 12" id="KW-0573">Peptidoglycan synthesis</keyword>
<dbReference type="EC" id="2.5.1.7" evidence="12"/>
<feature type="active site" description="Proton donor" evidence="12">
    <location>
        <position position="121"/>
    </location>
</feature>
<proteinExistence type="inferred from homology"/>
<dbReference type="Gene3D" id="3.65.10.10">
    <property type="entry name" value="Enolpyruvate transferase domain"/>
    <property type="match status" value="2"/>
</dbReference>
<dbReference type="NCBIfam" id="TIGR01072">
    <property type="entry name" value="murA"/>
    <property type="match status" value="1"/>
</dbReference>
<keyword evidence="6 12" id="KW-0133">Cell shape</keyword>
<evidence type="ECO:0000313" key="15">
    <source>
        <dbReference type="Proteomes" id="UP000319209"/>
    </source>
</evidence>
<dbReference type="InterPro" id="IPR001986">
    <property type="entry name" value="Enolpyruvate_Tfrase_dom"/>
</dbReference>
<evidence type="ECO:0000256" key="11">
    <source>
        <dbReference type="ARBA" id="ARBA00047527"/>
    </source>
</evidence>
<dbReference type="EMBL" id="CP041637">
    <property type="protein sequence ID" value="QDO95321.1"/>
    <property type="molecule type" value="Genomic_DNA"/>
</dbReference>
<dbReference type="GO" id="GO:0005737">
    <property type="term" value="C:cytoplasm"/>
    <property type="evidence" value="ECO:0007669"/>
    <property type="project" value="UniProtKB-SubCell"/>
</dbReference>
<comment type="function">
    <text evidence="12">Cell wall formation. Adds enolpyruvyl to UDP-N-acetylglucosamine.</text>
</comment>
<keyword evidence="3 12" id="KW-0963">Cytoplasm</keyword>
<dbReference type="InterPro" id="IPR036968">
    <property type="entry name" value="Enolpyruvate_Tfrase_sf"/>
</dbReference>
<dbReference type="PANTHER" id="PTHR43783:SF1">
    <property type="entry name" value="UDP-N-ACETYLGLUCOSAMINE 1-CARBOXYVINYLTRANSFERASE"/>
    <property type="match status" value="1"/>
</dbReference>
<keyword evidence="4 12" id="KW-0132">Cell division</keyword>
<comment type="pathway">
    <text evidence="2 12">Cell wall biogenesis; peptidoglycan biosynthesis.</text>
</comment>
<evidence type="ECO:0000259" key="13">
    <source>
        <dbReference type="Pfam" id="PF00275"/>
    </source>
</evidence>
<feature type="binding site" evidence="12">
    <location>
        <position position="342"/>
    </location>
    <ligand>
        <name>UDP-N-acetyl-alpha-D-glucosamine</name>
        <dbReference type="ChEBI" id="CHEBI:57705"/>
    </ligand>
</feature>
<comment type="similarity">
    <text evidence="10 12">Belongs to the EPSP synthase family. MurA subfamily.</text>
</comment>
<dbReference type="NCBIfam" id="NF006873">
    <property type="entry name" value="PRK09369.1"/>
    <property type="match status" value="1"/>
</dbReference>
<evidence type="ECO:0000256" key="5">
    <source>
        <dbReference type="ARBA" id="ARBA00022679"/>
    </source>
</evidence>
<dbReference type="GO" id="GO:0008760">
    <property type="term" value="F:UDP-N-acetylglucosamine 1-carboxyvinyltransferase activity"/>
    <property type="evidence" value="ECO:0007669"/>
    <property type="project" value="UniProtKB-UniRule"/>
</dbReference>
<dbReference type="GO" id="GO:0009252">
    <property type="term" value="P:peptidoglycan biosynthetic process"/>
    <property type="evidence" value="ECO:0007669"/>
    <property type="project" value="UniProtKB-UniRule"/>
</dbReference>
<reference evidence="14 15" key="1">
    <citation type="submission" date="2019-07" db="EMBL/GenBank/DDBJ databases">
        <title>Genome sequencing for Formosa sp. PS13.</title>
        <authorList>
            <person name="Park S.-J."/>
        </authorList>
    </citation>
    <scope>NUCLEOTIDE SEQUENCE [LARGE SCALE GENOMIC DNA]</scope>
    <source>
        <strain evidence="14 15">PS13</strain>
    </source>
</reference>
<dbReference type="KEGG" id="fop:FNB79_15530"/>
<sequence>MATFIIEGQHQLKGSIQPQGAKNEALQILCAVLLTAEEITINNIPDIVDVNKLIDLLRNLGVKITKLDKGSYTFKADEINLKYLESEAFKQDGKGLRGSIMIVGPLLARFGKGYIPKPGGDKIGRRRLDTHFEGFINLGASFRYNKEDHFYGVEAKKLKGTYMLLDEASVTGTANIVMAAVLAEGKTTIYNAACEPYLQQLCKMLNRMGAKISGIGSNMLIIDGVDSLGGTEHRMLPDMIEIGSWIGLAAMTKSELTIKNVSWKDLGLIPNVFRKLGITVEEQGDDIHIPAHTEGYEIQNFIDGSILTISDAPWPGFTPDLLSIILVVATQARGSVLIHQKMFESRLFFVDKLIDMGAKIILCDPHRATVIGHDFKSSLKATTMTSPDIRAGVSLLIAALSAKGTSTIHNIEQIDRGYENIDERLRAIGAKIKRLD</sequence>
<dbReference type="UniPathway" id="UPA00219"/>
<dbReference type="Pfam" id="PF00275">
    <property type="entry name" value="EPSP_synthase"/>
    <property type="match status" value="1"/>
</dbReference>
<keyword evidence="15" id="KW-1185">Reference proteome</keyword>
<evidence type="ECO:0000256" key="4">
    <source>
        <dbReference type="ARBA" id="ARBA00022618"/>
    </source>
</evidence>
<evidence type="ECO:0000313" key="14">
    <source>
        <dbReference type="EMBL" id="QDO95321.1"/>
    </source>
</evidence>
<evidence type="ECO:0000256" key="1">
    <source>
        <dbReference type="ARBA" id="ARBA00004496"/>
    </source>
</evidence>
<comment type="caution">
    <text evidence="12">Lacks conserved residue(s) required for the propagation of feature annotation.</text>
</comment>
<dbReference type="SUPFAM" id="SSF55205">
    <property type="entry name" value="EPT/RTPC-like"/>
    <property type="match status" value="1"/>
</dbReference>
<evidence type="ECO:0000256" key="7">
    <source>
        <dbReference type="ARBA" id="ARBA00022984"/>
    </source>
</evidence>
<dbReference type="InterPro" id="IPR013792">
    <property type="entry name" value="RNA3'P_cycl/enolpyr_Trfase_a/b"/>
</dbReference>
<dbReference type="InterPro" id="IPR050068">
    <property type="entry name" value="MurA_subfamily"/>
</dbReference>
<dbReference type="GO" id="GO:0051301">
    <property type="term" value="P:cell division"/>
    <property type="evidence" value="ECO:0007669"/>
    <property type="project" value="UniProtKB-KW"/>
</dbReference>
<evidence type="ECO:0000256" key="12">
    <source>
        <dbReference type="HAMAP-Rule" id="MF_00111"/>
    </source>
</evidence>
<accession>A0A516GUX2</accession>
<dbReference type="PANTHER" id="PTHR43783">
    <property type="entry name" value="UDP-N-ACETYLGLUCOSAMINE 1-CARBOXYVINYLTRANSFERASE"/>
    <property type="match status" value="1"/>
</dbReference>
<organism evidence="14 15">
    <name type="scientific">Formosa sediminum</name>
    <dbReference type="NCBI Taxonomy" id="2594004"/>
    <lineage>
        <taxon>Bacteria</taxon>
        <taxon>Pseudomonadati</taxon>
        <taxon>Bacteroidota</taxon>
        <taxon>Flavobacteriia</taxon>
        <taxon>Flavobacteriales</taxon>
        <taxon>Flavobacteriaceae</taxon>
        <taxon>Formosa</taxon>
    </lineage>
</organism>
<dbReference type="Proteomes" id="UP000319209">
    <property type="component" value="Chromosome"/>
</dbReference>
<dbReference type="GO" id="GO:0008360">
    <property type="term" value="P:regulation of cell shape"/>
    <property type="evidence" value="ECO:0007669"/>
    <property type="project" value="UniProtKB-KW"/>
</dbReference>
<comment type="catalytic activity">
    <reaction evidence="11 12">
        <text>phosphoenolpyruvate + UDP-N-acetyl-alpha-D-glucosamine = UDP-N-acetyl-3-O-(1-carboxyvinyl)-alpha-D-glucosamine + phosphate</text>
        <dbReference type="Rhea" id="RHEA:18681"/>
        <dbReference type="ChEBI" id="CHEBI:43474"/>
        <dbReference type="ChEBI" id="CHEBI:57705"/>
        <dbReference type="ChEBI" id="CHEBI:58702"/>
        <dbReference type="ChEBI" id="CHEBI:68483"/>
        <dbReference type="EC" id="2.5.1.7"/>
    </reaction>
</comment>
<dbReference type="GO" id="GO:0071555">
    <property type="term" value="P:cell wall organization"/>
    <property type="evidence" value="ECO:0007669"/>
    <property type="project" value="UniProtKB-KW"/>
</dbReference>
<protein>
    <recommendedName>
        <fullName evidence="12">UDP-N-acetylglucosamine 1-carboxyvinyltransferase</fullName>
        <ecNumber evidence="12">2.5.1.7</ecNumber>
    </recommendedName>
    <alternativeName>
        <fullName evidence="12">Enoylpyruvate transferase</fullName>
    </alternativeName>
    <alternativeName>
        <fullName evidence="12">UDP-N-acetylglucosamine enolpyruvyl transferase</fullName>
        <shortName evidence="12">EPT</shortName>
    </alternativeName>
</protein>
<evidence type="ECO:0000256" key="8">
    <source>
        <dbReference type="ARBA" id="ARBA00023306"/>
    </source>
</evidence>
<feature type="binding site" evidence="12">
    <location>
        <position position="320"/>
    </location>
    <ligand>
        <name>UDP-N-acetyl-alpha-D-glucosamine</name>
        <dbReference type="ChEBI" id="CHEBI:57705"/>
    </ligand>
</feature>
<keyword evidence="5 12" id="KW-0808">Transferase</keyword>
<evidence type="ECO:0000256" key="9">
    <source>
        <dbReference type="ARBA" id="ARBA00023316"/>
    </source>
</evidence>
<feature type="domain" description="Enolpyruvate transferase" evidence="13">
    <location>
        <begin position="7"/>
        <end position="425"/>
    </location>
</feature>
<name>A0A516GUX2_9FLAO</name>
<evidence type="ECO:0000256" key="2">
    <source>
        <dbReference type="ARBA" id="ARBA00004752"/>
    </source>
</evidence>
<dbReference type="HAMAP" id="MF_00111">
    <property type="entry name" value="MurA"/>
    <property type="match status" value="1"/>
</dbReference>
<feature type="binding site" evidence="12">
    <location>
        <position position="97"/>
    </location>
    <ligand>
        <name>UDP-N-acetyl-alpha-D-glucosamine</name>
        <dbReference type="ChEBI" id="CHEBI:57705"/>
    </ligand>
</feature>
<dbReference type="OrthoDB" id="9803760at2"/>
<dbReference type="RefSeq" id="WP_143382229.1">
    <property type="nucleotide sequence ID" value="NZ_CP041637.1"/>
</dbReference>
<dbReference type="InterPro" id="IPR005750">
    <property type="entry name" value="UDP_GlcNAc_COvinyl_MurA"/>
</dbReference>
<gene>
    <name evidence="12 14" type="primary">murA</name>
    <name evidence="14" type="ORF">FNB79_15530</name>
</gene>
<evidence type="ECO:0000256" key="6">
    <source>
        <dbReference type="ARBA" id="ARBA00022960"/>
    </source>
</evidence>
<dbReference type="GO" id="GO:0019277">
    <property type="term" value="P:UDP-N-acetylgalactosamine biosynthetic process"/>
    <property type="evidence" value="ECO:0007669"/>
    <property type="project" value="InterPro"/>
</dbReference>
<dbReference type="AlphaFoldDB" id="A0A516GUX2"/>